<dbReference type="SUPFAM" id="SSF48371">
    <property type="entry name" value="ARM repeat"/>
    <property type="match status" value="1"/>
</dbReference>
<evidence type="ECO:0000256" key="6">
    <source>
        <dbReference type="ARBA" id="ARBA00022927"/>
    </source>
</evidence>
<dbReference type="GO" id="GO:0007032">
    <property type="term" value="P:endosome organization"/>
    <property type="evidence" value="ECO:0007669"/>
    <property type="project" value="TreeGrafter"/>
</dbReference>
<keyword evidence="8" id="KW-0926">Vacuole</keyword>
<dbReference type="GO" id="GO:0030897">
    <property type="term" value="C:HOPS complex"/>
    <property type="evidence" value="ECO:0007669"/>
    <property type="project" value="UniProtKB-UniRule"/>
</dbReference>
<dbReference type="InterPro" id="IPR057307">
    <property type="entry name" value="PEP5_VPS11_N"/>
</dbReference>
<accession>A0A2R6P0M8</accession>
<evidence type="ECO:0000256" key="7">
    <source>
        <dbReference type="ARBA" id="ARBA00023136"/>
    </source>
</evidence>
<sequence length="938" mass="104000">MSNQASGPAASAWRQFTFFDSVPVKDVHDLASSPEIFKKTPEFSCVISTSLGPLIADIHGSIYLLNDEFETVRSWIAHSGGRVTHMVERNGMLITLGEEDTVKHPFLKIWDLQTTEKKTGAPVLLRSAKVQSGNRPHPVSTIVLSATLSYLAIGLADGTVLLYRHLDQSIFSGSTSLTALPKPRVVFESPNEPITGLGFKEPSEDGPNIYLFIVTISRVLVYQASGKGSGGTPSAVDEVGCGLWCATMDWHARDMVVARDEAIYICGTEGRGACYAYEGHKSSVHTHLNYLVIISPPFTPSPSAASATVRNLFVKSADAANADVSKVVVFDLENKFVAYSGTFKEGIRDVFSAGGQIYLISNDGELTCLKEKPTSAKLDLLYRKSLYLLALNLAKTQRLDEANVADIHRQYGDHLYSKGDYDGSMQQFVQTIGHVQPSYVIRKFLDAQRIHNLVTYLQELHNLGLANSDHTTLLLNTYTKLKDVSRLDSFIRTESRRSSADGDTDELPFDLETAIRVCRQAGYFEHASYLAKKYDRHEEYLQIQIEDAGNYKDALTYLRRLGVEAAEANLARYGRALLSNLPEETTELLIDICTSLTPLTIDREERQPSPSRQASAGPSYLSYLALKSPVPSSDTAQASSASTTATVRPADRAPQRDASSTYDASRTSTPPPRTATPTQAGPIRARVVKRPSPRLYFAHFIDHREPFMHFLEIVALRRWGQSVSDANGNPFISVGLESPSDLQAEEQDQAAVWNTLLELYLSPSKDSSDLTGKAMRLLKSSNLPYDPTHALILCSTRAFTPGLVLLWEKRGMYEDVLRFWMDKEKEDPSSGASQEVIRCLERYGSAHAHLYPLVLRFLTSSSELLSKHTGDVGRILEHINEEKIMPPLSVVQVLSRNGIASVGLMKQWLTNRIKETRQEVDTVRRLFAVPPSSLTFYF</sequence>
<keyword evidence="13" id="KW-1185">Reference proteome</keyword>
<dbReference type="Pfam" id="PF23341">
    <property type="entry name" value="PEP5_VPS11_N"/>
    <property type="match status" value="1"/>
</dbReference>
<dbReference type="InterPro" id="IPR000547">
    <property type="entry name" value="Clathrin_H-chain/VPS_repeat"/>
</dbReference>
<feature type="repeat" description="CHCR" evidence="9">
    <location>
        <begin position="428"/>
        <end position="586"/>
    </location>
</feature>
<dbReference type="SUPFAM" id="SSF101898">
    <property type="entry name" value="NHL repeat"/>
    <property type="match status" value="1"/>
</dbReference>
<dbReference type="GO" id="GO:0033263">
    <property type="term" value="C:CORVET complex"/>
    <property type="evidence" value="ECO:0007669"/>
    <property type="project" value="UniProtKB-UniRule"/>
</dbReference>
<evidence type="ECO:0000256" key="10">
    <source>
        <dbReference type="SAM" id="MobiDB-lite"/>
    </source>
</evidence>
<dbReference type="OrthoDB" id="26184at2759"/>
<comment type="subcellular location">
    <subcellularLocation>
        <location evidence="1">Endomembrane system</location>
        <topology evidence="1">Peripheral membrane protein</topology>
    </subcellularLocation>
    <subcellularLocation>
        <location evidence="8">Vacuole membrane</location>
        <topology evidence="8">Peripheral membrane protein</topology>
        <orientation evidence="8">Cytoplasmic side</orientation>
    </subcellularLocation>
</comment>
<keyword evidence="5" id="KW-0862">Zinc</keyword>
<evidence type="ECO:0000256" key="1">
    <source>
        <dbReference type="ARBA" id="ARBA00004184"/>
    </source>
</evidence>
<dbReference type="PANTHER" id="PTHR23323:SF24">
    <property type="entry name" value="VACUOLAR PROTEIN SORTING-ASSOCIATED PROTEIN 11 HOMOLOG"/>
    <property type="match status" value="1"/>
</dbReference>
<dbReference type="STRING" id="98765.A0A2R6P0M8"/>
<evidence type="ECO:0000256" key="3">
    <source>
        <dbReference type="ARBA" id="ARBA00022723"/>
    </source>
</evidence>
<dbReference type="InterPro" id="IPR011990">
    <property type="entry name" value="TPR-like_helical_dom_sf"/>
</dbReference>
<dbReference type="GO" id="GO:0000329">
    <property type="term" value="C:fungal-type vacuole membrane"/>
    <property type="evidence" value="ECO:0007669"/>
    <property type="project" value="UniProtKB-UniRule"/>
</dbReference>
<dbReference type="PIRSF" id="PIRSF007860">
    <property type="entry name" value="VPS11"/>
    <property type="match status" value="1"/>
</dbReference>
<reference evidence="12 13" key="1">
    <citation type="submission" date="2018-02" db="EMBL/GenBank/DDBJ databases">
        <title>Genome sequence of the basidiomycete white-rot fungus Phlebia centrifuga.</title>
        <authorList>
            <person name="Granchi Z."/>
            <person name="Peng M."/>
            <person name="de Vries R.P."/>
            <person name="Hilden K."/>
            <person name="Makela M.R."/>
            <person name="Grigoriev I."/>
            <person name="Riley R."/>
        </authorList>
    </citation>
    <scope>NUCLEOTIDE SEQUENCE [LARGE SCALE GENOMIC DNA]</scope>
    <source>
        <strain evidence="12 13">FBCC195</strain>
    </source>
</reference>
<feature type="region of interest" description="Disordered" evidence="10">
    <location>
        <begin position="632"/>
        <end position="686"/>
    </location>
</feature>
<evidence type="ECO:0000313" key="12">
    <source>
        <dbReference type="EMBL" id="PSR82600.1"/>
    </source>
</evidence>
<dbReference type="GO" id="GO:0048284">
    <property type="term" value="P:organelle fusion"/>
    <property type="evidence" value="ECO:0007669"/>
    <property type="project" value="TreeGrafter"/>
</dbReference>
<dbReference type="EMBL" id="MLYV02000581">
    <property type="protein sequence ID" value="PSR82600.1"/>
    <property type="molecule type" value="Genomic_DNA"/>
</dbReference>
<evidence type="ECO:0000256" key="9">
    <source>
        <dbReference type="PROSITE-ProRule" id="PRU01006"/>
    </source>
</evidence>
<organism evidence="12 13">
    <name type="scientific">Hermanssonia centrifuga</name>
    <dbReference type="NCBI Taxonomy" id="98765"/>
    <lineage>
        <taxon>Eukaryota</taxon>
        <taxon>Fungi</taxon>
        <taxon>Dikarya</taxon>
        <taxon>Basidiomycota</taxon>
        <taxon>Agaricomycotina</taxon>
        <taxon>Agaricomycetes</taxon>
        <taxon>Polyporales</taxon>
        <taxon>Meruliaceae</taxon>
        <taxon>Hermanssonia</taxon>
    </lineage>
</organism>
<evidence type="ECO:0000313" key="13">
    <source>
        <dbReference type="Proteomes" id="UP000186601"/>
    </source>
</evidence>
<dbReference type="AlphaFoldDB" id="A0A2R6P0M8"/>
<feature type="domain" description="PEP5/VPS11 N-terminal" evidence="11">
    <location>
        <begin position="13"/>
        <end position="371"/>
    </location>
</feature>
<dbReference type="GO" id="GO:0007033">
    <property type="term" value="P:vacuole organization"/>
    <property type="evidence" value="ECO:0007669"/>
    <property type="project" value="TreeGrafter"/>
</dbReference>
<comment type="caution">
    <text evidence="12">The sequence shown here is derived from an EMBL/GenBank/DDBJ whole genome shotgun (WGS) entry which is preliminary data.</text>
</comment>
<dbReference type="GO" id="GO:0006904">
    <property type="term" value="P:vesicle docking involved in exocytosis"/>
    <property type="evidence" value="ECO:0007669"/>
    <property type="project" value="TreeGrafter"/>
</dbReference>
<dbReference type="Pfam" id="PF23356">
    <property type="entry name" value="TPR_PEP5_VPS11"/>
    <property type="match status" value="2"/>
</dbReference>
<protein>
    <recommendedName>
        <fullName evidence="8">E3 ubiquitin-protein ligase PEP5</fullName>
        <ecNumber evidence="8">2.3.2.27</ecNumber>
    </recommendedName>
</protein>
<dbReference type="InterPro" id="IPR057308">
    <property type="entry name" value="CHCR_PEP5_VPS11"/>
</dbReference>
<dbReference type="GO" id="GO:0006886">
    <property type="term" value="P:intracellular protein transport"/>
    <property type="evidence" value="ECO:0007669"/>
    <property type="project" value="UniProtKB-UniRule"/>
</dbReference>
<comment type="catalytic activity">
    <reaction evidence="8">
        <text>S-ubiquitinyl-[E2 ubiquitin-conjugating enzyme]-L-cysteine + [acceptor protein]-L-lysine = [E2 ubiquitin-conjugating enzyme]-L-cysteine + N(6)-ubiquitinyl-[acceptor protein]-L-lysine.</text>
        <dbReference type="EC" id="2.3.2.27"/>
    </reaction>
</comment>
<evidence type="ECO:0000256" key="8">
    <source>
        <dbReference type="PIRNR" id="PIRNR007860"/>
    </source>
</evidence>
<comment type="subunit">
    <text evidence="8">Component of the homotypic vacuole fusion and vacuole protein sorting (HOPS) complex. Component of the class C core vacuole/endosome tethering (CORVET) complex.</text>
</comment>
<comment type="similarity">
    <text evidence="8">Belongs to the VPS11 family.</text>
</comment>
<keyword evidence="8" id="KW-0833">Ubl conjugation pathway</keyword>
<dbReference type="InterPro" id="IPR016024">
    <property type="entry name" value="ARM-type_fold"/>
</dbReference>
<dbReference type="PROSITE" id="PS50236">
    <property type="entry name" value="CHCR"/>
    <property type="match status" value="1"/>
</dbReference>
<dbReference type="EC" id="2.3.2.27" evidence="8"/>
<proteinExistence type="inferred from homology"/>
<name>A0A2R6P0M8_9APHY</name>
<dbReference type="Proteomes" id="UP000186601">
    <property type="component" value="Unassembled WGS sequence"/>
</dbReference>
<dbReference type="Gene3D" id="1.25.40.10">
    <property type="entry name" value="Tetratricopeptide repeat domain"/>
    <property type="match status" value="1"/>
</dbReference>
<keyword evidence="4" id="KW-0863">Zinc-finger</keyword>
<feature type="compositionally biased region" description="Low complexity" evidence="10">
    <location>
        <begin position="632"/>
        <end position="646"/>
    </location>
</feature>
<keyword evidence="7 8" id="KW-0472">Membrane</keyword>
<evidence type="ECO:0000256" key="4">
    <source>
        <dbReference type="ARBA" id="ARBA00022771"/>
    </source>
</evidence>
<dbReference type="PANTHER" id="PTHR23323">
    <property type="entry name" value="VACUOLAR PROTEIN SORTING-ASSOCIATED PROTEIN"/>
    <property type="match status" value="1"/>
</dbReference>
<dbReference type="GO" id="GO:0061630">
    <property type="term" value="F:ubiquitin protein ligase activity"/>
    <property type="evidence" value="ECO:0007669"/>
    <property type="project" value="UniProtKB-EC"/>
</dbReference>
<keyword evidence="6 8" id="KW-0653">Protein transport</keyword>
<keyword evidence="2 8" id="KW-0813">Transport</keyword>
<keyword evidence="8" id="KW-0808">Transferase</keyword>
<evidence type="ECO:0000259" key="11">
    <source>
        <dbReference type="Pfam" id="PF23341"/>
    </source>
</evidence>
<evidence type="ECO:0000256" key="5">
    <source>
        <dbReference type="ARBA" id="ARBA00022833"/>
    </source>
</evidence>
<keyword evidence="3" id="KW-0479">Metal-binding</keyword>
<dbReference type="InterPro" id="IPR016528">
    <property type="entry name" value="VPS11"/>
</dbReference>
<evidence type="ECO:0000256" key="2">
    <source>
        <dbReference type="ARBA" id="ARBA00022448"/>
    </source>
</evidence>
<dbReference type="GO" id="GO:0030674">
    <property type="term" value="F:protein-macromolecule adaptor activity"/>
    <property type="evidence" value="ECO:0007669"/>
    <property type="project" value="TreeGrafter"/>
</dbReference>
<gene>
    <name evidence="12" type="ORF">PHLCEN_2v6033</name>
</gene>
<dbReference type="GO" id="GO:0008270">
    <property type="term" value="F:zinc ion binding"/>
    <property type="evidence" value="ECO:0007669"/>
    <property type="project" value="UniProtKB-KW"/>
</dbReference>